<accession>A0AAX1K8G0</accession>
<evidence type="ECO:0000313" key="2">
    <source>
        <dbReference type="EMBL" id="QQM59979.1"/>
    </source>
</evidence>
<proteinExistence type="predicted"/>
<evidence type="ECO:0000313" key="3">
    <source>
        <dbReference type="Proteomes" id="UP000595466"/>
    </source>
</evidence>
<keyword evidence="1" id="KW-1133">Transmembrane helix</keyword>
<keyword evidence="1" id="KW-0812">Transmembrane</keyword>
<reference evidence="2 3" key="1">
    <citation type="submission" date="2020-12" db="EMBL/GenBank/DDBJ databases">
        <title>Whole genome sequencing of Lactobacillus plantarum PC518.</title>
        <authorList>
            <person name="Guo Q."/>
        </authorList>
    </citation>
    <scope>NUCLEOTIDE SEQUENCE [LARGE SCALE GENOMIC DNA]</scope>
    <source>
        <strain evidence="2 3">PC518</strain>
    </source>
</reference>
<keyword evidence="1" id="KW-0472">Membrane</keyword>
<evidence type="ECO:0008006" key="4">
    <source>
        <dbReference type="Google" id="ProtNLM"/>
    </source>
</evidence>
<sequence>MIERFKTIMQAFFGDWLSVILFLTGVILLSVAAFAVNLIMGLLVSGILLIVMACLLDKERG</sequence>
<feature type="transmembrane region" description="Helical" evidence="1">
    <location>
        <begin position="38"/>
        <end position="56"/>
    </location>
</feature>
<name>A0AAX1K8G0_LACPN</name>
<feature type="transmembrane region" description="Helical" evidence="1">
    <location>
        <begin position="12"/>
        <end position="32"/>
    </location>
</feature>
<dbReference type="RefSeq" id="WP_045351775.1">
    <property type="nucleotide sequence ID" value="NZ_BIFE01000020.1"/>
</dbReference>
<dbReference type="Proteomes" id="UP000595466">
    <property type="component" value="Chromosome"/>
</dbReference>
<evidence type="ECO:0000256" key="1">
    <source>
        <dbReference type="SAM" id="Phobius"/>
    </source>
</evidence>
<dbReference type="EMBL" id="CP066817">
    <property type="protein sequence ID" value="QQM59979.1"/>
    <property type="molecule type" value="Genomic_DNA"/>
</dbReference>
<organism evidence="2 3">
    <name type="scientific">Lactiplantibacillus plantarum</name>
    <name type="common">Lactobacillus plantarum</name>
    <dbReference type="NCBI Taxonomy" id="1590"/>
    <lineage>
        <taxon>Bacteria</taxon>
        <taxon>Bacillati</taxon>
        <taxon>Bacillota</taxon>
        <taxon>Bacilli</taxon>
        <taxon>Lactobacillales</taxon>
        <taxon>Lactobacillaceae</taxon>
        <taxon>Lactiplantibacillus</taxon>
    </lineage>
</organism>
<gene>
    <name evidence="2" type="ORF">JH395_09465</name>
</gene>
<dbReference type="AlphaFoldDB" id="A0AAX1K8G0"/>
<protein>
    <recommendedName>
        <fullName evidence="4">DUF1056 family protein</fullName>
    </recommendedName>
</protein>